<dbReference type="Pfam" id="PF01610">
    <property type="entry name" value="DDE_Tnp_ISL3"/>
    <property type="match status" value="2"/>
</dbReference>
<evidence type="ECO:0000313" key="3">
    <source>
        <dbReference type="EMBL" id="TDE32652.1"/>
    </source>
</evidence>
<feature type="domain" description="Transposase IS204/IS1001/IS1096/IS1165 DDE" evidence="1">
    <location>
        <begin position="158"/>
        <end position="256"/>
    </location>
</feature>
<organism evidence="3 4">
    <name type="scientific">Antarcticimicrobium sediminis</name>
    <dbReference type="NCBI Taxonomy" id="2546227"/>
    <lineage>
        <taxon>Bacteria</taxon>
        <taxon>Pseudomonadati</taxon>
        <taxon>Pseudomonadota</taxon>
        <taxon>Alphaproteobacteria</taxon>
        <taxon>Rhodobacterales</taxon>
        <taxon>Paracoccaceae</taxon>
        <taxon>Antarcticimicrobium</taxon>
    </lineage>
</organism>
<dbReference type="EMBL" id="SMFP01000055">
    <property type="protein sequence ID" value="TDE32652.1"/>
    <property type="molecule type" value="Genomic_DNA"/>
</dbReference>
<proteinExistence type="predicted"/>
<reference evidence="3 4" key="1">
    <citation type="submission" date="2019-03" db="EMBL/GenBank/DDBJ databases">
        <authorList>
            <person name="Zhang S."/>
        </authorList>
    </citation>
    <scope>NUCLEOTIDE SEQUENCE [LARGE SCALE GENOMIC DNA]</scope>
    <source>
        <strain evidence="3 4">S4J41</strain>
    </source>
</reference>
<dbReference type="RefSeq" id="WP_132831685.1">
    <property type="nucleotide sequence ID" value="NZ_SMFP01000055.1"/>
</dbReference>
<dbReference type="PANTHER" id="PTHR33498:SF1">
    <property type="entry name" value="TRANSPOSASE FOR INSERTION SEQUENCE ELEMENT IS1557"/>
    <property type="match status" value="1"/>
</dbReference>
<comment type="caution">
    <text evidence="3">The sequence shown here is derived from an EMBL/GenBank/DDBJ whole genome shotgun (WGS) entry which is preliminary data.</text>
</comment>
<dbReference type="NCBIfam" id="NF033550">
    <property type="entry name" value="transpos_ISL3"/>
    <property type="match status" value="1"/>
</dbReference>
<feature type="domain" description="Transposase IS204/IS1001/IS1096/IS1165 zinc-finger" evidence="2">
    <location>
        <begin position="38"/>
        <end position="81"/>
    </location>
</feature>
<evidence type="ECO:0000313" key="4">
    <source>
        <dbReference type="Proteomes" id="UP000294662"/>
    </source>
</evidence>
<gene>
    <name evidence="3" type="ORF">E1B25_21975</name>
</gene>
<sequence length="518" mass="58081">MALHFSRRDFLPAGLKADQIELVENTIRIHSHSAKTAAACPHCGTISRHVHSRYRRRPADLPAHGRAVELVLLVRRFRCRAMNCSAKIFAERFPPAVTRPYARRTSRLQGLVRHLGLALGGRPAQALAARLQLPVSKDTFLRSIRSTAEAPSSELRVIGIDDWAWRKGQRYGTLICDLERRRVIDLLPDREPATVEAWLRARPGIEVVARDRNGGYGSAVSRALPKAVQVADRWHLLENVSAAFLSAVQRNMPAIRKATGANTLDPKLLTAAERLQYEGFLRRQQTNRMVRQMADDGTPIKRIVRLTGLSRGLVRQIVRGEREDVFRIRESSLTPWLLRLEREWAGGCRNGAELWRRLRADGFQGSLRVVGEWTTRQRRAEQAVPPGTGKSPSARRIARLLTIGRDHLNKADAIQVARIEAALPALAAARRLTDRFTDMVRNAREGALEGWLEEAESGLLGAFARGLRRDQAAVAAALREPWSNGQTEGQINRLKTLKRQMYGRANIDLLRARLVAAS</sequence>
<dbReference type="Proteomes" id="UP000294662">
    <property type="component" value="Unassembled WGS sequence"/>
</dbReference>
<name>A0A4R5EEJ3_9RHOB</name>
<evidence type="ECO:0000259" key="1">
    <source>
        <dbReference type="Pfam" id="PF01610"/>
    </source>
</evidence>
<dbReference type="AlphaFoldDB" id="A0A4R5EEJ3"/>
<accession>A0A4R5EEJ3</accession>
<protein>
    <submittedName>
        <fullName evidence="3">ISL3 family transposase</fullName>
    </submittedName>
</protein>
<feature type="domain" description="Transposase IS204/IS1001/IS1096/IS1165 DDE" evidence="1">
    <location>
        <begin position="374"/>
        <end position="514"/>
    </location>
</feature>
<dbReference type="InterPro" id="IPR047951">
    <property type="entry name" value="Transpos_ISL3"/>
</dbReference>
<dbReference type="Pfam" id="PF14690">
    <property type="entry name" value="Zn_ribbon_ISL3"/>
    <property type="match status" value="1"/>
</dbReference>
<keyword evidence="4" id="KW-1185">Reference proteome</keyword>
<evidence type="ECO:0000259" key="2">
    <source>
        <dbReference type="Pfam" id="PF14690"/>
    </source>
</evidence>
<dbReference type="InterPro" id="IPR002560">
    <property type="entry name" value="Transposase_DDE"/>
</dbReference>
<dbReference type="OrthoDB" id="46712at2"/>
<dbReference type="PANTHER" id="PTHR33498">
    <property type="entry name" value="TRANSPOSASE FOR INSERTION SEQUENCE ELEMENT IS1557"/>
    <property type="match status" value="1"/>
</dbReference>
<dbReference type="InterPro" id="IPR029261">
    <property type="entry name" value="Transposase_Znf"/>
</dbReference>